<dbReference type="PRINTS" id="PR00723">
    <property type="entry name" value="SUBTILISIN"/>
</dbReference>
<evidence type="ECO:0000256" key="4">
    <source>
        <dbReference type="ARBA" id="ARBA00022825"/>
    </source>
</evidence>
<dbReference type="Gene3D" id="3.40.50.200">
    <property type="entry name" value="Peptidase S8/S53 domain"/>
    <property type="match status" value="1"/>
</dbReference>
<feature type="region of interest" description="Disordered" evidence="8">
    <location>
        <begin position="245"/>
        <end position="265"/>
    </location>
</feature>
<dbReference type="PROSITE" id="PS51892">
    <property type="entry name" value="SUBTILASE"/>
    <property type="match status" value="1"/>
</dbReference>
<keyword evidence="4 6" id="KW-0720">Serine protease</keyword>
<sequence length="1409" mass="144771">MIAIALGLGLPANHVAEAASATAGTRAVSPDQRQTYLVMFNEDPLATFKGGMTRGTSAPRRLAATSPEATGAHKLNVASLEARAYRSYLAELRNKRLGDAAVLLGRPLTPNFVYDVVNNGIAIDLTAAEAEKLKTVDGVRRVRLDFVRHPLTDRGPRWIKATTIWDGTATGGISKKGEGMIVGVIDTGVHAAHDSFKSVGPVDGYTHINPRGATTYGLCPTTPGLCTTKLIGVWDLTTGANDGEANNGLDNPAGTGHGTHTASTTAGNTLNITITSGALTSNVQMSGVAPHANIITYKACEATASCQGSWILAAIQQATADGVDVINYSIGGGPTDPWANFNVSAGTDDDSEAFLAARNAGVTVAAAAGNDGPAPGTHGNPANSPWVLGVGAVTHDRAISNRLVDMAGGATAPPGGGILIGAGDTSAPTSTGLLPIVAATDYPLCGDGPVDAANPPTGQSKPATWNASTFSGKIVTCLRGTYARVAKSTNVSLAGGSGMVLINSAAEGPSVVNDNHPIPSTHLNYTDGQALMAWLSAGSGHVARLEGTAIGANAGVADIMADFSGRGPVIPYGVVKPDVTAPGVAIIAANKVNPSCTTNPTNCYQYMSGTSMATPHVAGAAALLKSVKTTWTPSQIISALMLTARSSTILDYDGSAATPHDRGAGTIDLSRAVKAGLFLNATDAQFRAANATNAHTLNLPSLGYDKCFQTCALTRTFTDMVGGGTWAISSSLPAGVTITPSLASFTVGNAASQAITFNIDLTGAPSLVSNWVYGSVTLTDTTGAGRPSLTLPVAIFSTPGTLPNPVILGDDEALPLERGFVDVSMSGLVALPDARFVATGLVKPVISAPLLRKDNDADPFNACGVGVCKVQSNIVIPASPVGGPVSYRVKATTGSAQSNDVDIYIGLDDGDGVPESAELVCQGATGSAFETCLFDIQTTAAAQTLWVLVDRYAGDSSPTTNAIINIETSAVPLTAATDGSLVATGPGHTAALEAFKTRVGWDDATMINGEIRVAYLMVQSVAGNTIGTVPVRLIRTAAGFAPYALASGVPRSVTLPAGATHNKLYIDIPNQATSVTFTTAGASGSVRLDLSRQTTFDETVSAIIAAPVANNASAAVAGANQSITLTTAGATLSPGRWYLKPQNTGGTTAVVNVTATVNSVGAAPAFRSGAYYNTSRSGHGMFVDFAGPVAGPTDQWTLVWYTYGQDNKPTWLYTDAPVIGANGTWHADLLRTVWNGSAPSQTKVGDVMITPTGVSTMTVSYNIDGDTGSEHMDRLGGGGCPVFNAQPLDTSGLWYSPDLSGFGYSLITEPTVEVMAAYTYDGQGFPRWLYGEKAFNSGVNTFNMEQYTGFCPTCTYAAPSSTVIGTGTRTLATNDVTNMSTNVTFINGVPGTWSQNRPTALLTSRKNCQ</sequence>
<dbReference type="InterPro" id="IPR003137">
    <property type="entry name" value="PA_domain"/>
</dbReference>
<dbReference type="EMBL" id="AVCI01000001">
    <property type="protein sequence ID" value="KFN44696.1"/>
    <property type="molecule type" value="Genomic_DNA"/>
</dbReference>
<feature type="domain" description="PA" evidence="10">
    <location>
        <begin position="463"/>
        <end position="531"/>
    </location>
</feature>
<evidence type="ECO:0000259" key="9">
    <source>
        <dbReference type="Pfam" id="PF00082"/>
    </source>
</evidence>
<dbReference type="InterPro" id="IPR045051">
    <property type="entry name" value="SBT"/>
</dbReference>
<feature type="domain" description="Peptidase S8/S53" evidence="9">
    <location>
        <begin position="177"/>
        <end position="647"/>
    </location>
</feature>
<evidence type="ECO:0000256" key="6">
    <source>
        <dbReference type="PROSITE-ProRule" id="PRU01240"/>
    </source>
</evidence>
<feature type="active site" description="Charge relay system" evidence="5 6">
    <location>
        <position position="186"/>
    </location>
</feature>
<dbReference type="PROSITE" id="PS00136">
    <property type="entry name" value="SUBTILASE_ASP"/>
    <property type="match status" value="1"/>
</dbReference>
<evidence type="ECO:0000256" key="7">
    <source>
        <dbReference type="RuleBase" id="RU003355"/>
    </source>
</evidence>
<dbReference type="Gene3D" id="3.50.30.30">
    <property type="match status" value="1"/>
</dbReference>
<gene>
    <name evidence="11" type="ORF">N789_01400</name>
</gene>
<evidence type="ECO:0000313" key="12">
    <source>
        <dbReference type="Proteomes" id="UP000029385"/>
    </source>
</evidence>
<keyword evidence="2" id="KW-0732">Signal</keyword>
<dbReference type="GO" id="GO:0004252">
    <property type="term" value="F:serine-type endopeptidase activity"/>
    <property type="evidence" value="ECO:0007669"/>
    <property type="project" value="UniProtKB-UniRule"/>
</dbReference>
<dbReference type="InterPro" id="IPR023827">
    <property type="entry name" value="Peptidase_S8_Asp-AS"/>
</dbReference>
<dbReference type="Proteomes" id="UP000029385">
    <property type="component" value="Unassembled WGS sequence"/>
</dbReference>
<organism evidence="11 12">
    <name type="scientific">Arenimonas oryziterrae DSM 21050 = YC6267</name>
    <dbReference type="NCBI Taxonomy" id="1121015"/>
    <lineage>
        <taxon>Bacteria</taxon>
        <taxon>Pseudomonadati</taxon>
        <taxon>Pseudomonadota</taxon>
        <taxon>Gammaproteobacteria</taxon>
        <taxon>Lysobacterales</taxon>
        <taxon>Lysobacteraceae</taxon>
        <taxon>Arenimonas</taxon>
    </lineage>
</organism>
<evidence type="ECO:0000256" key="1">
    <source>
        <dbReference type="ARBA" id="ARBA00022670"/>
    </source>
</evidence>
<keyword evidence="1 6" id="KW-0645">Protease</keyword>
<dbReference type="InterPro" id="IPR000209">
    <property type="entry name" value="Peptidase_S8/S53_dom"/>
</dbReference>
<dbReference type="eggNOG" id="COG1404">
    <property type="taxonomic scope" value="Bacteria"/>
</dbReference>
<feature type="active site" description="Charge relay system" evidence="5 6">
    <location>
        <position position="257"/>
    </location>
</feature>
<comment type="caution">
    <text evidence="11">The sequence shown here is derived from an EMBL/GenBank/DDBJ whole genome shotgun (WGS) entry which is preliminary data.</text>
</comment>
<evidence type="ECO:0008006" key="13">
    <source>
        <dbReference type="Google" id="ProtNLM"/>
    </source>
</evidence>
<keyword evidence="12" id="KW-1185">Reference proteome</keyword>
<reference evidence="11 12" key="1">
    <citation type="submission" date="2013-09" db="EMBL/GenBank/DDBJ databases">
        <title>Genome sequencing of Arenimonas oryziterrae.</title>
        <authorList>
            <person name="Chen F."/>
            <person name="Wang G."/>
        </authorList>
    </citation>
    <scope>NUCLEOTIDE SEQUENCE [LARGE SCALE GENOMIC DNA]</scope>
    <source>
        <strain evidence="11 12">YC6267</strain>
    </source>
</reference>
<dbReference type="Pfam" id="PF00082">
    <property type="entry name" value="Peptidase_S8"/>
    <property type="match status" value="1"/>
</dbReference>
<evidence type="ECO:0000256" key="5">
    <source>
        <dbReference type="PIRSR" id="PIRSR615500-1"/>
    </source>
</evidence>
<evidence type="ECO:0000313" key="11">
    <source>
        <dbReference type="EMBL" id="KFN44696.1"/>
    </source>
</evidence>
<dbReference type="STRING" id="1121015.GCA_000420545_01226"/>
<evidence type="ECO:0000259" key="10">
    <source>
        <dbReference type="Pfam" id="PF02225"/>
    </source>
</evidence>
<accession>A0A091AZ13</accession>
<comment type="similarity">
    <text evidence="6 7">Belongs to the peptidase S8 family.</text>
</comment>
<name>A0A091AZ13_9GAMM</name>
<dbReference type="CDD" id="cd02120">
    <property type="entry name" value="PA_subtilisin_like"/>
    <property type="match status" value="1"/>
</dbReference>
<dbReference type="InterPro" id="IPR036852">
    <property type="entry name" value="Peptidase_S8/S53_dom_sf"/>
</dbReference>
<dbReference type="PATRIC" id="fig|1121015.4.peg.278"/>
<dbReference type="InterPro" id="IPR023828">
    <property type="entry name" value="Peptidase_S8_Ser-AS"/>
</dbReference>
<protein>
    <recommendedName>
        <fullName evidence="13">Peptidase S8/S53 domain-containing protein</fullName>
    </recommendedName>
</protein>
<proteinExistence type="inferred from homology"/>
<dbReference type="Pfam" id="PF02225">
    <property type="entry name" value="PA"/>
    <property type="match status" value="1"/>
</dbReference>
<evidence type="ECO:0000256" key="8">
    <source>
        <dbReference type="SAM" id="MobiDB-lite"/>
    </source>
</evidence>
<evidence type="ECO:0000256" key="2">
    <source>
        <dbReference type="ARBA" id="ARBA00022729"/>
    </source>
</evidence>
<feature type="active site" description="Charge relay system" evidence="5 6">
    <location>
        <position position="611"/>
    </location>
</feature>
<dbReference type="SUPFAM" id="SSF52743">
    <property type="entry name" value="Subtilisin-like"/>
    <property type="match status" value="1"/>
</dbReference>
<dbReference type="PANTHER" id="PTHR10795">
    <property type="entry name" value="PROPROTEIN CONVERTASE SUBTILISIN/KEXIN"/>
    <property type="match status" value="1"/>
</dbReference>
<dbReference type="PROSITE" id="PS00138">
    <property type="entry name" value="SUBTILASE_SER"/>
    <property type="match status" value="1"/>
</dbReference>
<keyword evidence="3 6" id="KW-0378">Hydrolase</keyword>
<evidence type="ECO:0000256" key="3">
    <source>
        <dbReference type="ARBA" id="ARBA00022801"/>
    </source>
</evidence>
<dbReference type="InterPro" id="IPR015500">
    <property type="entry name" value="Peptidase_S8_subtilisin-rel"/>
</dbReference>
<dbReference type="GO" id="GO:0006508">
    <property type="term" value="P:proteolysis"/>
    <property type="evidence" value="ECO:0007669"/>
    <property type="project" value="UniProtKB-KW"/>
</dbReference>